<sequence>MKCDVYLTFDGNCEEAMTYYQDVFDGEIQVMMRYSDGPPEYSNPEIENKIMHVTMTFGNGCELKASDRMDISINKGNGYHVSVMAEDEDQGQAIFSGLAHEGQVTMPFNNVFWGGKFGSTIDKFGVQWMVSTPHDTNA</sequence>
<evidence type="ECO:0000259" key="1">
    <source>
        <dbReference type="Pfam" id="PF06983"/>
    </source>
</evidence>
<dbReference type="Proteomes" id="UP000284892">
    <property type="component" value="Unassembled WGS sequence"/>
</dbReference>
<proteinExistence type="predicted"/>
<dbReference type="InterPro" id="IPR029068">
    <property type="entry name" value="Glyas_Bleomycin-R_OHBP_Dase"/>
</dbReference>
<dbReference type="InterPro" id="IPR028973">
    <property type="entry name" value="PhnB-like"/>
</dbReference>
<keyword evidence="3" id="KW-1185">Reference proteome</keyword>
<dbReference type="EMBL" id="RAQJ01000003">
    <property type="protein sequence ID" value="RKE94969.1"/>
    <property type="molecule type" value="Genomic_DNA"/>
</dbReference>
<gene>
    <name evidence="2" type="ORF">BXY80_1986</name>
</gene>
<dbReference type="PANTHER" id="PTHR33990:SF1">
    <property type="entry name" value="PROTEIN YJDN"/>
    <property type="match status" value="1"/>
</dbReference>
<dbReference type="SUPFAM" id="SSF54593">
    <property type="entry name" value="Glyoxalase/Bleomycin resistance protein/Dihydroxybiphenyl dioxygenase"/>
    <property type="match status" value="1"/>
</dbReference>
<dbReference type="PANTHER" id="PTHR33990">
    <property type="entry name" value="PROTEIN YJDN-RELATED"/>
    <property type="match status" value="1"/>
</dbReference>
<name>A0A420DL71_9FLAO</name>
<dbReference type="RefSeq" id="WP_120201428.1">
    <property type="nucleotide sequence ID" value="NZ_RAQJ01000003.1"/>
</dbReference>
<dbReference type="Pfam" id="PF06983">
    <property type="entry name" value="3-dmu-9_3-mt"/>
    <property type="match status" value="1"/>
</dbReference>
<dbReference type="CDD" id="cd06588">
    <property type="entry name" value="PhnB_like"/>
    <property type="match status" value="1"/>
</dbReference>
<accession>A0A420DL71</accession>
<evidence type="ECO:0000313" key="2">
    <source>
        <dbReference type="EMBL" id="RKE94969.1"/>
    </source>
</evidence>
<dbReference type="AlphaFoldDB" id="A0A420DL71"/>
<evidence type="ECO:0000313" key="3">
    <source>
        <dbReference type="Proteomes" id="UP000284892"/>
    </source>
</evidence>
<reference evidence="2 3" key="1">
    <citation type="submission" date="2018-09" db="EMBL/GenBank/DDBJ databases">
        <title>Genomic Encyclopedia of Archaeal and Bacterial Type Strains, Phase II (KMG-II): from individual species to whole genera.</title>
        <authorList>
            <person name="Goeker M."/>
        </authorList>
    </citation>
    <scope>NUCLEOTIDE SEQUENCE [LARGE SCALE GENOMIC DNA]</scope>
    <source>
        <strain evidence="2 3">DSM 26283</strain>
    </source>
</reference>
<dbReference type="OrthoDB" id="9795306at2"/>
<organism evidence="2 3">
    <name type="scientific">Ichthyenterobacterium magnum</name>
    <dbReference type="NCBI Taxonomy" id="1230530"/>
    <lineage>
        <taxon>Bacteria</taxon>
        <taxon>Pseudomonadati</taxon>
        <taxon>Bacteroidota</taxon>
        <taxon>Flavobacteriia</taxon>
        <taxon>Flavobacteriales</taxon>
        <taxon>Flavobacteriaceae</taxon>
        <taxon>Ichthyenterobacterium</taxon>
    </lineage>
</organism>
<feature type="domain" description="PhnB-like" evidence="1">
    <location>
        <begin position="5"/>
        <end position="130"/>
    </location>
</feature>
<protein>
    <submittedName>
        <fullName evidence="2">PhnB protein</fullName>
    </submittedName>
</protein>
<dbReference type="Gene3D" id="3.10.180.10">
    <property type="entry name" value="2,3-Dihydroxybiphenyl 1,2-Dioxygenase, domain 1"/>
    <property type="match status" value="1"/>
</dbReference>
<comment type="caution">
    <text evidence="2">The sequence shown here is derived from an EMBL/GenBank/DDBJ whole genome shotgun (WGS) entry which is preliminary data.</text>
</comment>